<dbReference type="InterPro" id="IPR000432">
    <property type="entry name" value="DNA_mismatch_repair_MutS_C"/>
</dbReference>
<dbReference type="GO" id="GO:0030983">
    <property type="term" value="F:mismatched DNA binding"/>
    <property type="evidence" value="ECO:0007669"/>
    <property type="project" value="InterPro"/>
</dbReference>
<evidence type="ECO:0000313" key="6">
    <source>
        <dbReference type="Proteomes" id="UP001321786"/>
    </source>
</evidence>
<dbReference type="InterPro" id="IPR027417">
    <property type="entry name" value="P-loop_NTPase"/>
</dbReference>
<evidence type="ECO:0000256" key="3">
    <source>
        <dbReference type="ARBA" id="ARBA00023125"/>
    </source>
</evidence>
<keyword evidence="5" id="KW-0378">Hydrolase</keyword>
<evidence type="ECO:0000259" key="4">
    <source>
        <dbReference type="SMART" id="SM00534"/>
    </source>
</evidence>
<dbReference type="KEGG" id="hprf:HLPR_00870"/>
<dbReference type="GO" id="GO:0005524">
    <property type="term" value="F:ATP binding"/>
    <property type="evidence" value="ECO:0007669"/>
    <property type="project" value="UniProtKB-KW"/>
</dbReference>
<dbReference type="SMART" id="SM00534">
    <property type="entry name" value="MUTSac"/>
    <property type="match status" value="1"/>
</dbReference>
<evidence type="ECO:0000313" key="5">
    <source>
        <dbReference type="EMBL" id="BEP27756.1"/>
    </source>
</evidence>
<sequence>MDIKKDCGLDFIFDRLIPSGYYGKNYLKNLNLFTLEEEDQLKEEYFYLNNISKYASLSTISTKVIREVISDIKNIKGSVLRLKNGEYLCDIELYEIKNFNLSLKKLDNILNKYSWNNYSKNKFEISKELQKILDPNETLSSSFTIYSEYSNELKNIRNDIDKKMQEEKNRLLILAKKIEKKYNISIKHFNQIIIDKNNIELNEKFLLDNSIVYQSEDYLKKRYKVSDEKTEKYIRELNILKAKEIEEEDRVLKKISKELLIYIDFLERQIEILEKFDFRIAKAIFSNSFDCVKPDIISENKIKIVNGRHLKTENIVGKDNFTAINIELNNGVTCITGANMGGKTVNLKLIAQCTLLAQFGLFVPAEKFEFSLREFVEISSGDSQSVETGLSTFGSEIVNMKSSIARSNERGLILIDELARGTNPLEGTAISKAIVNYLKTKNSISVITTHFEGVGHIKEVKQLQVAGLNKEKLKDLFTSNYTNKTLRKLQEIMDYHLIEIDDDVSIPKDAIEIAKLLGLDNDILIDALRYLKEER</sequence>
<dbReference type="GO" id="GO:0004519">
    <property type="term" value="F:endonuclease activity"/>
    <property type="evidence" value="ECO:0007669"/>
    <property type="project" value="UniProtKB-KW"/>
</dbReference>
<dbReference type="PANTHER" id="PTHR11361">
    <property type="entry name" value="DNA MISMATCH REPAIR PROTEIN MUTS FAMILY MEMBER"/>
    <property type="match status" value="1"/>
</dbReference>
<gene>
    <name evidence="5" type="ORF">HLPR_00870</name>
</gene>
<protein>
    <submittedName>
        <fullName evidence="5">Endonuclease MutS2</fullName>
    </submittedName>
</protein>
<dbReference type="GO" id="GO:0006298">
    <property type="term" value="P:mismatch repair"/>
    <property type="evidence" value="ECO:0007669"/>
    <property type="project" value="InterPro"/>
</dbReference>
<accession>A0AAU9EKK5</accession>
<dbReference type="Proteomes" id="UP001321786">
    <property type="component" value="Chromosome"/>
</dbReference>
<proteinExistence type="predicted"/>
<dbReference type="GO" id="GO:0140664">
    <property type="term" value="F:ATP-dependent DNA damage sensor activity"/>
    <property type="evidence" value="ECO:0007669"/>
    <property type="project" value="InterPro"/>
</dbReference>
<dbReference type="Pfam" id="PF00488">
    <property type="entry name" value="MutS_V"/>
    <property type="match status" value="1"/>
</dbReference>
<dbReference type="Gene3D" id="3.40.50.300">
    <property type="entry name" value="P-loop containing nucleotide triphosphate hydrolases"/>
    <property type="match status" value="1"/>
</dbReference>
<dbReference type="EMBL" id="AP028654">
    <property type="protein sequence ID" value="BEP27756.1"/>
    <property type="molecule type" value="Genomic_DNA"/>
</dbReference>
<keyword evidence="5" id="KW-0540">Nuclease</keyword>
<dbReference type="InterPro" id="IPR036187">
    <property type="entry name" value="DNA_mismatch_repair_MutS_sf"/>
</dbReference>
<evidence type="ECO:0000256" key="2">
    <source>
        <dbReference type="ARBA" id="ARBA00022840"/>
    </source>
</evidence>
<keyword evidence="1" id="KW-0547">Nucleotide-binding</keyword>
<dbReference type="PANTHER" id="PTHR11361:SF14">
    <property type="entry name" value="DNA MISMATCH REPAIR PROTEIN MUTS, TYPE 2"/>
    <property type="match status" value="1"/>
</dbReference>
<evidence type="ECO:0000256" key="1">
    <source>
        <dbReference type="ARBA" id="ARBA00022741"/>
    </source>
</evidence>
<feature type="domain" description="DNA mismatch repair proteins mutS family" evidence="4">
    <location>
        <begin position="330"/>
        <end position="532"/>
    </location>
</feature>
<dbReference type="SUPFAM" id="SSF48334">
    <property type="entry name" value="DNA repair protein MutS, domain III"/>
    <property type="match status" value="1"/>
</dbReference>
<organism evidence="5 6">
    <name type="scientific">Helicovermis profundi</name>
    <dbReference type="NCBI Taxonomy" id="3065157"/>
    <lineage>
        <taxon>Bacteria</taxon>
        <taxon>Bacillati</taxon>
        <taxon>Bacillota</taxon>
        <taxon>Clostridia</taxon>
        <taxon>Helicovermis</taxon>
    </lineage>
</organism>
<dbReference type="AlphaFoldDB" id="A0AAU9EKK5"/>
<name>A0AAU9EKK5_9FIRM</name>
<keyword evidence="6" id="KW-1185">Reference proteome</keyword>
<dbReference type="SUPFAM" id="SSF52540">
    <property type="entry name" value="P-loop containing nucleoside triphosphate hydrolases"/>
    <property type="match status" value="1"/>
</dbReference>
<dbReference type="InterPro" id="IPR045076">
    <property type="entry name" value="MutS"/>
</dbReference>
<keyword evidence="2" id="KW-0067">ATP-binding</keyword>
<reference evidence="5 6" key="1">
    <citation type="submission" date="2023-08" db="EMBL/GenBank/DDBJ databases">
        <title>Helicovermis profunda gen. nov., sp. nov., a novel mesophilic, fermentative bacterium within the Bacillota from a deep-sea hydrothermal vent chimney.</title>
        <authorList>
            <person name="Miyazaki U."/>
            <person name="Mizutani D."/>
            <person name="Hashimoto Y."/>
            <person name="Tame A."/>
            <person name="Sawayama S."/>
            <person name="Miyazaki J."/>
            <person name="Takai K."/>
            <person name="Nakagawa S."/>
        </authorList>
    </citation>
    <scope>NUCLEOTIDE SEQUENCE [LARGE SCALE GENOMIC DNA]</scope>
    <source>
        <strain evidence="5 6">S502</strain>
    </source>
</reference>
<keyword evidence="3" id="KW-0238">DNA-binding</keyword>
<dbReference type="RefSeq" id="WP_338536126.1">
    <property type="nucleotide sequence ID" value="NZ_AP028654.1"/>
</dbReference>
<keyword evidence="5" id="KW-0255">Endonuclease</keyword>